<feature type="transmembrane region" description="Helical" evidence="2">
    <location>
        <begin position="56"/>
        <end position="75"/>
    </location>
</feature>
<feature type="transmembrane region" description="Helical" evidence="2">
    <location>
        <begin position="31"/>
        <end position="50"/>
    </location>
</feature>
<dbReference type="Pfam" id="PF13185">
    <property type="entry name" value="GAF_2"/>
    <property type="match status" value="1"/>
</dbReference>
<dbReference type="SMART" id="SM00065">
    <property type="entry name" value="GAF"/>
    <property type="match status" value="1"/>
</dbReference>
<proteinExistence type="predicted"/>
<dbReference type="Gene3D" id="3.30.450.40">
    <property type="match status" value="1"/>
</dbReference>
<accession>A0ABT8RAK3</accession>
<dbReference type="InterPro" id="IPR003018">
    <property type="entry name" value="GAF"/>
</dbReference>
<dbReference type="EMBL" id="JAUKPO010000015">
    <property type="protein sequence ID" value="MDO1449029.1"/>
    <property type="molecule type" value="Genomic_DNA"/>
</dbReference>
<gene>
    <name evidence="4" type="ORF">Q0590_22315</name>
</gene>
<protein>
    <submittedName>
        <fullName evidence="4">GAF domain-containing protein</fullName>
    </submittedName>
</protein>
<feature type="coiled-coil region" evidence="1">
    <location>
        <begin position="400"/>
        <end position="444"/>
    </location>
</feature>
<organism evidence="4 5">
    <name type="scientific">Rhodocytophaga aerolata</name>
    <dbReference type="NCBI Taxonomy" id="455078"/>
    <lineage>
        <taxon>Bacteria</taxon>
        <taxon>Pseudomonadati</taxon>
        <taxon>Bacteroidota</taxon>
        <taxon>Cytophagia</taxon>
        <taxon>Cytophagales</taxon>
        <taxon>Rhodocytophagaceae</taxon>
        <taxon>Rhodocytophaga</taxon>
    </lineage>
</organism>
<sequence>MSFSLTNILYTGQDENLPVFLQRKVLPTNTIALILIVAIAIPFVIISLFYFPVLAFIPGMGGLTCITVLFINYFGGIYYSRILLSVLPLLLAASYNAFLCEGADEPISSVFLTELSFSLIPFVIFDLKEKVFLTSTALFCALVIVTFPITKNWVELSNANAMVLRQGWLSDVTVSLAVITGFGCMLGSAFLNRQAEKSSEKLLEDMEAKNQTLKVSEQILKENLKKVEESQLEEQKRNWASEGFASVAQILQSNKDHAQVYDKLIASLVTYLKANQGGIYIVEESEQATQVSIQLASCYAYSRKKFVDQSYSPGQGLIGQAYLEKEYIYLTEVPTDYIRITSGLGESTPRAILIMPLKVNDKVEGLIEIASFTRFDQYQIAFIQKAGENIASFIQNYRINEKTRKLLEESQNQAEMLRAQEEEMRQNLEELAATQEEMHRKESEYLRQIEALKEPIHTPNEL</sequence>
<evidence type="ECO:0000256" key="1">
    <source>
        <dbReference type="SAM" id="Coils"/>
    </source>
</evidence>
<keyword evidence="2" id="KW-0812">Transmembrane</keyword>
<evidence type="ECO:0000256" key="2">
    <source>
        <dbReference type="SAM" id="Phobius"/>
    </source>
</evidence>
<comment type="caution">
    <text evidence="4">The sequence shown here is derived from an EMBL/GenBank/DDBJ whole genome shotgun (WGS) entry which is preliminary data.</text>
</comment>
<dbReference type="RefSeq" id="WP_302039830.1">
    <property type="nucleotide sequence ID" value="NZ_JAUKPO010000015.1"/>
</dbReference>
<evidence type="ECO:0000259" key="3">
    <source>
        <dbReference type="SMART" id="SM00065"/>
    </source>
</evidence>
<feature type="transmembrane region" description="Helical" evidence="2">
    <location>
        <begin position="131"/>
        <end position="149"/>
    </location>
</feature>
<reference evidence="4" key="1">
    <citation type="submission" date="2023-07" db="EMBL/GenBank/DDBJ databases">
        <title>The genome sequence of Rhodocytophaga aerolata KACC 12507.</title>
        <authorList>
            <person name="Zhang X."/>
        </authorList>
    </citation>
    <scope>NUCLEOTIDE SEQUENCE</scope>
    <source>
        <strain evidence="4">KACC 12507</strain>
    </source>
</reference>
<dbReference type="SUPFAM" id="SSF55781">
    <property type="entry name" value="GAF domain-like"/>
    <property type="match status" value="1"/>
</dbReference>
<dbReference type="InterPro" id="IPR029016">
    <property type="entry name" value="GAF-like_dom_sf"/>
</dbReference>
<keyword evidence="2" id="KW-1133">Transmembrane helix</keyword>
<feature type="transmembrane region" description="Helical" evidence="2">
    <location>
        <begin position="82"/>
        <end position="100"/>
    </location>
</feature>
<dbReference type="Proteomes" id="UP001168528">
    <property type="component" value="Unassembled WGS sequence"/>
</dbReference>
<keyword evidence="1" id="KW-0175">Coiled coil</keyword>
<evidence type="ECO:0000313" key="5">
    <source>
        <dbReference type="Proteomes" id="UP001168528"/>
    </source>
</evidence>
<keyword evidence="5" id="KW-1185">Reference proteome</keyword>
<feature type="transmembrane region" description="Helical" evidence="2">
    <location>
        <begin position="169"/>
        <end position="191"/>
    </location>
</feature>
<evidence type="ECO:0000313" key="4">
    <source>
        <dbReference type="EMBL" id="MDO1449029.1"/>
    </source>
</evidence>
<keyword evidence="2" id="KW-0472">Membrane</keyword>
<name>A0ABT8RAK3_9BACT</name>
<feature type="domain" description="GAF" evidence="3">
    <location>
        <begin position="256"/>
        <end position="404"/>
    </location>
</feature>
<feature type="coiled-coil region" evidence="1">
    <location>
        <begin position="192"/>
        <end position="223"/>
    </location>
</feature>